<dbReference type="Gene3D" id="3.60.10.10">
    <property type="entry name" value="Endonuclease/exonuclease/phosphatase"/>
    <property type="match status" value="1"/>
</dbReference>
<evidence type="ECO:0000259" key="2">
    <source>
        <dbReference type="PROSITE" id="PS50878"/>
    </source>
</evidence>
<dbReference type="SUPFAM" id="SSF56219">
    <property type="entry name" value="DNase I-like"/>
    <property type="match status" value="1"/>
</dbReference>
<dbReference type="Pfam" id="PF00078">
    <property type="entry name" value="RVT_1"/>
    <property type="match status" value="1"/>
</dbReference>
<dbReference type="SUPFAM" id="SSF56672">
    <property type="entry name" value="DNA/RNA polymerases"/>
    <property type="match status" value="1"/>
</dbReference>
<keyword evidence="1" id="KW-0175">Coiled coil</keyword>
<dbReference type="InParanoid" id="A0A671WDK1"/>
<dbReference type="GeneTree" id="ENSGT00940000165023"/>
<evidence type="ECO:0000313" key="4">
    <source>
        <dbReference type="Proteomes" id="UP000472265"/>
    </source>
</evidence>
<reference evidence="3" key="2">
    <citation type="submission" date="2025-09" db="UniProtKB">
        <authorList>
            <consortium name="Ensembl"/>
        </authorList>
    </citation>
    <scope>IDENTIFICATION</scope>
</reference>
<dbReference type="Pfam" id="PF03372">
    <property type="entry name" value="Exo_endo_phos"/>
    <property type="match status" value="1"/>
</dbReference>
<dbReference type="InterPro" id="IPR000477">
    <property type="entry name" value="RT_dom"/>
</dbReference>
<name>A0A671WDK1_SPAAU</name>
<reference evidence="3" key="1">
    <citation type="submission" date="2025-08" db="UniProtKB">
        <authorList>
            <consortium name="Ensembl"/>
        </authorList>
    </citation>
    <scope>IDENTIFICATION</scope>
</reference>
<keyword evidence="4" id="KW-1185">Reference proteome</keyword>
<dbReference type="Ensembl" id="ENSSAUT00010038944.1">
    <property type="protein sequence ID" value="ENSSAUP00010036995.1"/>
    <property type="gene ID" value="ENSSAUG00010015619.1"/>
</dbReference>
<accession>A0A671WDK1</accession>
<feature type="coiled-coil region" evidence="1">
    <location>
        <begin position="299"/>
        <end position="333"/>
    </location>
</feature>
<protein>
    <recommendedName>
        <fullName evidence="2">Reverse transcriptase domain-containing protein</fullName>
    </recommendedName>
</protein>
<dbReference type="CDD" id="cd09076">
    <property type="entry name" value="L1-EN"/>
    <property type="match status" value="1"/>
</dbReference>
<dbReference type="PANTHER" id="PTHR31635:SF196">
    <property type="entry name" value="REVERSE TRANSCRIPTASE DOMAIN-CONTAINING PROTEIN-RELATED"/>
    <property type="match status" value="1"/>
</dbReference>
<dbReference type="PROSITE" id="PS50878">
    <property type="entry name" value="RT_POL"/>
    <property type="match status" value="1"/>
</dbReference>
<dbReference type="AlphaFoldDB" id="A0A671WDK1"/>
<organism evidence="3 4">
    <name type="scientific">Sparus aurata</name>
    <name type="common">Gilthead sea bream</name>
    <dbReference type="NCBI Taxonomy" id="8175"/>
    <lineage>
        <taxon>Eukaryota</taxon>
        <taxon>Metazoa</taxon>
        <taxon>Chordata</taxon>
        <taxon>Craniata</taxon>
        <taxon>Vertebrata</taxon>
        <taxon>Euteleostomi</taxon>
        <taxon>Actinopterygii</taxon>
        <taxon>Neopterygii</taxon>
        <taxon>Teleostei</taxon>
        <taxon>Neoteleostei</taxon>
        <taxon>Acanthomorphata</taxon>
        <taxon>Eupercaria</taxon>
        <taxon>Spariformes</taxon>
        <taxon>Sparidae</taxon>
        <taxon>Sparus</taxon>
    </lineage>
</organism>
<evidence type="ECO:0000313" key="3">
    <source>
        <dbReference type="Ensembl" id="ENSSAUP00010036995.1"/>
    </source>
</evidence>
<dbReference type="InterPro" id="IPR036691">
    <property type="entry name" value="Endo/exonu/phosph_ase_sf"/>
</dbReference>
<dbReference type="Proteomes" id="UP000472265">
    <property type="component" value="Unassembled WGS sequence"/>
</dbReference>
<evidence type="ECO:0000256" key="1">
    <source>
        <dbReference type="SAM" id="Coils"/>
    </source>
</evidence>
<feature type="domain" description="Reverse transcriptase" evidence="2">
    <location>
        <begin position="499"/>
        <end position="771"/>
    </location>
</feature>
<dbReference type="InterPro" id="IPR005135">
    <property type="entry name" value="Endo/exonuclease/phosphatase"/>
</dbReference>
<proteinExistence type="predicted"/>
<dbReference type="InterPro" id="IPR043502">
    <property type="entry name" value="DNA/RNA_pol_sf"/>
</dbReference>
<dbReference type="CDD" id="cd01650">
    <property type="entry name" value="RT_nLTR_like"/>
    <property type="match status" value="1"/>
</dbReference>
<dbReference type="OMA" id="CDIRTIA"/>
<dbReference type="PANTHER" id="PTHR31635">
    <property type="entry name" value="REVERSE TRANSCRIPTASE DOMAIN-CONTAINING PROTEIN-RELATED"/>
    <property type="match status" value="1"/>
</dbReference>
<sequence>MTGKCIKYVSWNINGSGNPVKRRKILAYLKTNQADIIFIQETHLNEGEEVRFKTGWIGHMFHSSLSSARNGVMILVKKNIQFVLLKEVKDAEGRMVCVQASIEGVKVILCNIYAPNKGDPHFFHGINKVLGDMDGHVILAGDFNEVMDPILDKSRSKGPLRTKDREAIHMLKADIGLTDIWRLTNPHGREYTFFSHCHKSHSRIDLFLIANSLIKSVVSCDIRTIAITDHAAVELCLKVELETGGRPRWRMNTSLLQDKPFKISLGEDLKSFFEINIGSTREIKTVWEASKAYIRGKLIAYASQKKRESLNQIEDLEKEIKSKENLLSAHYSELQYQELCKLKFQLHEIYNKKVAYALFRIKTNFYEGGEKTGKILARQVKQKDFLNTIPAIKQGDTLFTSVKDINKVFKQFYEKLYTSTACSSIDQKEQEMFFSNIDMPKLHSDNAEKLESPITEGEIRKAVSLMKTGKSPGYDGFPAEYYKEYIDILAPVLQKVYQEAFEKGQVPPTFNEALISLIPKKDRDITDPSNFRPISLLNLDCKILTKVLALRLQQVLPNIIHPNQTGFMKNRSSTDGMRKLLHLMWLSQSKDAPIAAISLDAEKAFDRVEWGFLFSTLSHLGFGPCFSRWVKILYKEPKAAVITNGIISPFFGLSRGTRQGCSLSPLLFITFLESLAASIRMNNNIKGVEIGGQEHKLLLYADDILAVVSNPLTSLPHLMDTIQLYSKFSGYTINWNKSEAMPLSKSCYSHMVEKFKFKWVPKGMTYLGIRLSQNLDELPLLNFNPVLGKIKANLEKWEKIRLTLWGKVNIVKMSVAPQFNYLVMMLPITIPPDIFKRYDNIIKHFLWEGKKARIKLSKLCAPKEKGGMGLPDPRLYYLAFEMSKLAKYWEETGDTVDWMDIEKTLCSPFNPTERLSQQVNTTNPILAHSGEVWTRVHRANKLSHYVQKYASLWNNPAICIGKTPVCWNQWYSCGIHTIGDLYSDGVFMSYTDLTRKFTLEGKQHVWRYLQLRNCVASKFKVNIDNQILDYLKKPHECHTASLFYKLINHSVSGELSNMKLLWQRDLRTGFTQEKWLEILSECGKHVREVRGKFIQYKIIHRYYHTPTRLHRMKLMNDNLCWKCKTEVGTFLHCIWECALVMPFWVKVIEVLSGWLGSAIPLTPELCLLGDKSQIPNISKGTFSVIMVGLITASRIILRHWKTVKCPNMKEWSDAMVETASYESMLNRLKGKLEDGTTSWDCFWTHIKTEEGPGLNPGRTEIPQ</sequence>
<dbReference type="GO" id="GO:0003824">
    <property type="term" value="F:catalytic activity"/>
    <property type="evidence" value="ECO:0007669"/>
    <property type="project" value="InterPro"/>
</dbReference>